<evidence type="ECO:0000313" key="2">
    <source>
        <dbReference type="Proteomes" id="UP000292262"/>
    </source>
</evidence>
<dbReference type="RefSeq" id="WP_130285867.1">
    <property type="nucleotide sequence ID" value="NZ_SGXE01000001.1"/>
</dbReference>
<dbReference type="EMBL" id="SGXE01000001">
    <property type="protein sequence ID" value="RZT00068.1"/>
    <property type="molecule type" value="Genomic_DNA"/>
</dbReference>
<keyword evidence="2" id="KW-1185">Reference proteome</keyword>
<gene>
    <name evidence="1" type="ORF">EV197_1298</name>
</gene>
<dbReference type="OrthoDB" id="1162594at2"/>
<proteinExistence type="predicted"/>
<organism evidence="1 2">
    <name type="scientific">Aquimarina brevivitae</name>
    <dbReference type="NCBI Taxonomy" id="323412"/>
    <lineage>
        <taxon>Bacteria</taxon>
        <taxon>Pseudomonadati</taxon>
        <taxon>Bacteroidota</taxon>
        <taxon>Flavobacteriia</taxon>
        <taxon>Flavobacteriales</taxon>
        <taxon>Flavobacteriaceae</taxon>
        <taxon>Aquimarina</taxon>
    </lineage>
</organism>
<evidence type="ECO:0000313" key="1">
    <source>
        <dbReference type="EMBL" id="RZT00068.1"/>
    </source>
</evidence>
<dbReference type="Proteomes" id="UP000292262">
    <property type="component" value="Unassembled WGS sequence"/>
</dbReference>
<comment type="caution">
    <text evidence="1">The sequence shown here is derived from an EMBL/GenBank/DDBJ whole genome shotgun (WGS) entry which is preliminary data.</text>
</comment>
<dbReference type="AlphaFoldDB" id="A0A4Q7PII6"/>
<sequence length="123" mass="14513">MKFFLAILLCILFINCKSNHNNKLYASELKLTENLADFTSKMTEKDTIKIAVKLDMEWWTRRDEILITKKSNEIQLQTTIKEDTSFTMKNHIRTTKLAEKTIANSDYSFEKHFTQKINEQKGM</sequence>
<name>A0A4Q7PII6_9FLAO</name>
<accession>A0A4Q7PII6</accession>
<protein>
    <submittedName>
        <fullName evidence="1">Uncharacterized protein</fullName>
    </submittedName>
</protein>
<reference evidence="1 2" key="1">
    <citation type="submission" date="2019-02" db="EMBL/GenBank/DDBJ databases">
        <title>Genomic Encyclopedia of Type Strains, Phase IV (KMG-IV): sequencing the most valuable type-strain genomes for metagenomic binning, comparative biology and taxonomic classification.</title>
        <authorList>
            <person name="Goeker M."/>
        </authorList>
    </citation>
    <scope>NUCLEOTIDE SEQUENCE [LARGE SCALE GENOMIC DNA]</scope>
    <source>
        <strain evidence="1 2">DSM 17196</strain>
    </source>
</reference>